<gene>
    <name evidence="1" type="ordered locus">Rahaq_5122</name>
</gene>
<dbReference type="HOGENOM" id="CLU_2045969_0_0_6"/>
<sequence length="112" mass="11344">MIKELSQSQLALVAGGNANSNYEGGHGGGNVHDHHDQASWSHLAGRAPTNIYGGTTECATGVFGALAKGFPNAVKMGFGVAKNASKCLSDNGGRGSFGGDANANSVNGQCHW</sequence>
<dbReference type="Proteomes" id="UP000007257">
    <property type="component" value="Plasmid pRAHAQ02"/>
</dbReference>
<evidence type="ECO:0000313" key="2">
    <source>
        <dbReference type="Proteomes" id="UP000007257"/>
    </source>
</evidence>
<reference evidence="2" key="1">
    <citation type="submission" date="2011-01" db="EMBL/GenBank/DDBJ databases">
        <title>Complete sequence of plasmid2 of Rahnella sp. Y9602.</title>
        <authorList>
            <consortium name="US DOE Joint Genome Institute"/>
            <person name="Lucas S."/>
            <person name="Copeland A."/>
            <person name="Lapidus A."/>
            <person name="Cheng J.-F."/>
            <person name="Goodwin L."/>
            <person name="Pitluck S."/>
            <person name="Lu M."/>
            <person name="Detter J.C."/>
            <person name="Han C."/>
            <person name="Tapia R."/>
            <person name="Land M."/>
            <person name="Hauser L."/>
            <person name="Kyrpides N."/>
            <person name="Ivanova N."/>
            <person name="Ovchinnikova G."/>
            <person name="Pagani I."/>
            <person name="Sobecky P.A."/>
            <person name="Martinez R.J."/>
            <person name="Woyke T."/>
        </authorList>
    </citation>
    <scope>NUCLEOTIDE SEQUENCE [LARGE SCALE GENOMIC DNA]</scope>
    <source>
        <strain evidence="2">Y9602</strain>
        <plasmid evidence="2">pRAHAQ02</plasmid>
    </source>
</reference>
<reference evidence="1 2" key="2">
    <citation type="journal article" date="2012" name="J. Bacteriol.">
        <title>Complete Genome Sequence of Rahnella sp. Strain Y9602, a Gammaproteobacterium Isolate from Metal- and Radionuclide-Contaminated Soil.</title>
        <authorList>
            <person name="Martinez R.J."/>
            <person name="Bruce D."/>
            <person name="Detter C."/>
            <person name="Goodwin L.A."/>
            <person name="Han J."/>
            <person name="Han C.S."/>
            <person name="Held B."/>
            <person name="Land M.L."/>
            <person name="Mikhailova N."/>
            <person name="Nolan M."/>
            <person name="Pennacchio L."/>
            <person name="Pitluck S."/>
            <person name="Tapia R."/>
            <person name="Woyke T."/>
            <person name="Sobecky P.A."/>
        </authorList>
    </citation>
    <scope>NUCLEOTIDE SEQUENCE [LARGE SCALE GENOMIC DNA]</scope>
    <source>
        <strain evidence="1 2">Y9602</strain>
        <plasmid evidence="1 2">pRAHAQ02</plasmid>
    </source>
</reference>
<dbReference type="KEGG" id="rah:Rahaq_5122"/>
<name>A0A0H3FPD2_RAHSY</name>
<geneLocation type="plasmid" evidence="1 2">
    <name>pRAHAQ02</name>
</geneLocation>
<dbReference type="RefSeq" id="WP_013578367.1">
    <property type="nucleotide sequence ID" value="NC_015063.1"/>
</dbReference>
<keyword evidence="1" id="KW-0614">Plasmid</keyword>
<protein>
    <recommendedName>
        <fullName evidence="3">Bacteriocin</fullName>
    </recommendedName>
</protein>
<accession>A0A0H3FPD2</accession>
<evidence type="ECO:0000313" key="1">
    <source>
        <dbReference type="EMBL" id="ADW76688.1"/>
    </source>
</evidence>
<dbReference type="AlphaFoldDB" id="A0A0H3FPD2"/>
<proteinExistence type="predicted"/>
<dbReference type="GeneID" id="95420342"/>
<evidence type="ECO:0008006" key="3">
    <source>
        <dbReference type="Google" id="ProtNLM"/>
    </source>
</evidence>
<dbReference type="EMBL" id="CP002507">
    <property type="protein sequence ID" value="ADW76688.1"/>
    <property type="molecule type" value="Genomic_DNA"/>
</dbReference>
<dbReference type="OrthoDB" id="6631596at2"/>
<organism evidence="1 2">
    <name type="scientific">Rahnella sp. (strain Y9602)</name>
    <dbReference type="NCBI Taxonomy" id="2703885"/>
    <lineage>
        <taxon>Bacteria</taxon>
        <taxon>Pseudomonadati</taxon>
        <taxon>Pseudomonadota</taxon>
        <taxon>Gammaproteobacteria</taxon>
        <taxon>Enterobacterales</taxon>
        <taxon>Yersiniaceae</taxon>
        <taxon>Rahnella</taxon>
    </lineage>
</organism>